<dbReference type="EMBL" id="AP021874">
    <property type="protein sequence ID" value="BBO68861.1"/>
    <property type="molecule type" value="Genomic_DNA"/>
</dbReference>
<reference evidence="1 2" key="1">
    <citation type="submission" date="2019-11" db="EMBL/GenBank/DDBJ databases">
        <title>Comparative genomics of hydrocarbon-degrading Desulfosarcina strains.</title>
        <authorList>
            <person name="Watanabe M."/>
            <person name="Kojima H."/>
            <person name="Fukui M."/>
        </authorList>
    </citation>
    <scope>NUCLEOTIDE SEQUENCE [LARGE SCALE GENOMIC DNA]</scope>
    <source>
        <strain evidence="1 2">PL12</strain>
    </source>
</reference>
<dbReference type="Proteomes" id="UP000427906">
    <property type="component" value="Chromosome"/>
</dbReference>
<keyword evidence="2" id="KW-1185">Reference proteome</keyword>
<dbReference type="AlphaFoldDB" id="A0A5K7YPM7"/>
<name>A0A5K7YPM7_9BACT</name>
<gene>
    <name evidence="1" type="ORF">DSCA_27910</name>
</gene>
<proteinExistence type="predicted"/>
<protein>
    <submittedName>
        <fullName evidence="1">Uncharacterized protein</fullName>
    </submittedName>
</protein>
<accession>A0A5K7YPM7</accession>
<sequence length="305" mass="34066">MIEPIHDHQGDLLARISTCIENGGRLTTEVLAYIETSLFSPTPASLAAFLTDDADCDRDSLLDLIFSPDQDVQADLEPLLEQARFSPEEEAVCLDRLMARAIVAPVGLPDGRPVVRVQVPDFIKAHYLERLNIAWQIDPRVAAAIDGSVSAVPGRSVKVRLRNAGIRWTSCLRTFLARFFERVADSDPDYLACLDLVLSLIGTAGDGDDAYELLAGHKRHLFRSFQQARRFEKLLQRSNMETLMLQGVRSPHASPDELMHQMRLIDRACFQMYGKTETIALPMVEPIRQVSDLDTPEAAVQSLLR</sequence>
<evidence type="ECO:0000313" key="1">
    <source>
        <dbReference type="EMBL" id="BBO68861.1"/>
    </source>
</evidence>
<evidence type="ECO:0000313" key="2">
    <source>
        <dbReference type="Proteomes" id="UP000427906"/>
    </source>
</evidence>
<dbReference type="OrthoDB" id="5418689at2"/>
<dbReference type="RefSeq" id="WP_155316965.1">
    <property type="nucleotide sequence ID" value="NZ_AP021874.1"/>
</dbReference>
<organism evidence="1 2">
    <name type="scientific">Desulfosarcina alkanivorans</name>
    <dbReference type="NCBI Taxonomy" id="571177"/>
    <lineage>
        <taxon>Bacteria</taxon>
        <taxon>Pseudomonadati</taxon>
        <taxon>Thermodesulfobacteriota</taxon>
        <taxon>Desulfobacteria</taxon>
        <taxon>Desulfobacterales</taxon>
        <taxon>Desulfosarcinaceae</taxon>
        <taxon>Desulfosarcina</taxon>
    </lineage>
</organism>
<dbReference type="KEGG" id="dalk:DSCA_27910"/>